<dbReference type="EMBL" id="KV417506">
    <property type="protein sequence ID" value="KZP27848.1"/>
    <property type="molecule type" value="Genomic_DNA"/>
</dbReference>
<name>A0A166R340_9AGAM</name>
<proteinExistence type="predicted"/>
<evidence type="ECO:0000256" key="3">
    <source>
        <dbReference type="ARBA" id="ARBA00022989"/>
    </source>
</evidence>
<protein>
    <recommendedName>
        <fullName evidence="6">Fatty acid hydroxylase domain-containing protein</fullName>
    </recommendedName>
</protein>
<keyword evidence="4 5" id="KW-0472">Membrane</keyword>
<evidence type="ECO:0000256" key="4">
    <source>
        <dbReference type="ARBA" id="ARBA00023136"/>
    </source>
</evidence>
<accession>A0A166R340</accession>
<feature type="domain" description="Fatty acid hydroxylase" evidence="6">
    <location>
        <begin position="118"/>
        <end position="240"/>
    </location>
</feature>
<dbReference type="OrthoDB" id="408954at2759"/>
<dbReference type="PANTHER" id="PTHR11863">
    <property type="entry name" value="STEROL DESATURASE"/>
    <property type="match status" value="1"/>
</dbReference>
<dbReference type="InterPro" id="IPR006694">
    <property type="entry name" value="Fatty_acid_hydroxylase"/>
</dbReference>
<comment type="subcellular location">
    <subcellularLocation>
        <location evidence="1">Membrane</location>
    </subcellularLocation>
</comment>
<keyword evidence="3 5" id="KW-1133">Transmembrane helix</keyword>
<evidence type="ECO:0000256" key="5">
    <source>
        <dbReference type="SAM" id="Phobius"/>
    </source>
</evidence>
<dbReference type="InterPro" id="IPR050307">
    <property type="entry name" value="Sterol_Desaturase_Related"/>
</dbReference>
<gene>
    <name evidence="7" type="ORF">FIBSPDRAFT_917772</name>
</gene>
<dbReference type="GO" id="GO:0016491">
    <property type="term" value="F:oxidoreductase activity"/>
    <property type="evidence" value="ECO:0007669"/>
    <property type="project" value="InterPro"/>
</dbReference>
<evidence type="ECO:0000313" key="7">
    <source>
        <dbReference type="EMBL" id="KZP27848.1"/>
    </source>
</evidence>
<feature type="transmembrane region" description="Helical" evidence="5">
    <location>
        <begin position="21"/>
        <end position="42"/>
    </location>
</feature>
<evidence type="ECO:0000313" key="8">
    <source>
        <dbReference type="Proteomes" id="UP000076532"/>
    </source>
</evidence>
<keyword evidence="8" id="KW-1185">Reference proteome</keyword>
<dbReference type="Pfam" id="PF04116">
    <property type="entry name" value="FA_hydroxylase"/>
    <property type="match status" value="1"/>
</dbReference>
<reference evidence="7 8" key="1">
    <citation type="journal article" date="2016" name="Mol. Biol. Evol.">
        <title>Comparative Genomics of Early-Diverging Mushroom-Forming Fungi Provides Insights into the Origins of Lignocellulose Decay Capabilities.</title>
        <authorList>
            <person name="Nagy L.G."/>
            <person name="Riley R."/>
            <person name="Tritt A."/>
            <person name="Adam C."/>
            <person name="Daum C."/>
            <person name="Floudas D."/>
            <person name="Sun H."/>
            <person name="Yadav J.S."/>
            <person name="Pangilinan J."/>
            <person name="Larsson K.H."/>
            <person name="Matsuura K."/>
            <person name="Barry K."/>
            <person name="Labutti K."/>
            <person name="Kuo R."/>
            <person name="Ohm R.A."/>
            <person name="Bhattacharya S.S."/>
            <person name="Shirouzu T."/>
            <person name="Yoshinaga Y."/>
            <person name="Martin F.M."/>
            <person name="Grigoriev I.V."/>
            <person name="Hibbett D.S."/>
        </authorList>
    </citation>
    <scope>NUCLEOTIDE SEQUENCE [LARGE SCALE GENOMIC DNA]</scope>
    <source>
        <strain evidence="7 8">CBS 109695</strain>
    </source>
</reference>
<dbReference type="STRING" id="436010.A0A166R340"/>
<evidence type="ECO:0000256" key="1">
    <source>
        <dbReference type="ARBA" id="ARBA00004370"/>
    </source>
</evidence>
<dbReference type="GO" id="GO:0005506">
    <property type="term" value="F:iron ion binding"/>
    <property type="evidence" value="ECO:0007669"/>
    <property type="project" value="InterPro"/>
</dbReference>
<evidence type="ECO:0000256" key="2">
    <source>
        <dbReference type="ARBA" id="ARBA00022692"/>
    </source>
</evidence>
<sequence length="266" mass="30362">MSPSSLWHAILDNYSEQKIEFFGTMIVQLTCFWALSIFYVTLPYTFPKFSTRHKVQKAEKQPTKAQVWECFKVALGNQTLTWVLQGGALWYSTKFENPDGLRFDRALPGIGEVVQELILASIMREILFYYVHRLLHTSALYPIFHKKHHRFTAPVALAAQYASFTEHIFGNVMPVIAPCTIMRSHAITFYIFLGKELISASTTHSGYDFLNGWARFHDLHHEKFTVAFGSIGVMDWVHGTDGKQIRQKKKADAQKAHDQAVGAVGY</sequence>
<dbReference type="Proteomes" id="UP000076532">
    <property type="component" value="Unassembled WGS sequence"/>
</dbReference>
<organism evidence="7 8">
    <name type="scientific">Athelia psychrophila</name>
    <dbReference type="NCBI Taxonomy" id="1759441"/>
    <lineage>
        <taxon>Eukaryota</taxon>
        <taxon>Fungi</taxon>
        <taxon>Dikarya</taxon>
        <taxon>Basidiomycota</taxon>
        <taxon>Agaricomycotina</taxon>
        <taxon>Agaricomycetes</taxon>
        <taxon>Agaricomycetidae</taxon>
        <taxon>Atheliales</taxon>
        <taxon>Atheliaceae</taxon>
        <taxon>Athelia</taxon>
    </lineage>
</organism>
<evidence type="ECO:0000259" key="6">
    <source>
        <dbReference type="Pfam" id="PF04116"/>
    </source>
</evidence>
<dbReference type="GO" id="GO:0008610">
    <property type="term" value="P:lipid biosynthetic process"/>
    <property type="evidence" value="ECO:0007669"/>
    <property type="project" value="InterPro"/>
</dbReference>
<dbReference type="AlphaFoldDB" id="A0A166R340"/>
<keyword evidence="2 5" id="KW-0812">Transmembrane</keyword>
<dbReference type="GO" id="GO:0016020">
    <property type="term" value="C:membrane"/>
    <property type="evidence" value="ECO:0007669"/>
    <property type="project" value="UniProtKB-SubCell"/>
</dbReference>